<feature type="region of interest" description="Disordered" evidence="1">
    <location>
        <begin position="1"/>
        <end position="34"/>
    </location>
</feature>
<name>A0A6A6EWZ8_9PEZI</name>
<dbReference type="EMBL" id="ML994610">
    <property type="protein sequence ID" value="KAF2195542.1"/>
    <property type="molecule type" value="Genomic_DNA"/>
</dbReference>
<proteinExistence type="predicted"/>
<feature type="compositionally biased region" description="Polar residues" evidence="1">
    <location>
        <begin position="15"/>
        <end position="32"/>
    </location>
</feature>
<evidence type="ECO:0000313" key="3">
    <source>
        <dbReference type="Proteomes" id="UP000800200"/>
    </source>
</evidence>
<evidence type="ECO:0000256" key="1">
    <source>
        <dbReference type="SAM" id="MobiDB-lite"/>
    </source>
</evidence>
<evidence type="ECO:0000313" key="2">
    <source>
        <dbReference type="EMBL" id="KAF2195542.1"/>
    </source>
</evidence>
<organism evidence="2 3">
    <name type="scientific">Zopfia rhizophila CBS 207.26</name>
    <dbReference type="NCBI Taxonomy" id="1314779"/>
    <lineage>
        <taxon>Eukaryota</taxon>
        <taxon>Fungi</taxon>
        <taxon>Dikarya</taxon>
        <taxon>Ascomycota</taxon>
        <taxon>Pezizomycotina</taxon>
        <taxon>Dothideomycetes</taxon>
        <taxon>Dothideomycetes incertae sedis</taxon>
        <taxon>Zopfiaceae</taxon>
        <taxon>Zopfia</taxon>
    </lineage>
</organism>
<dbReference type="AlphaFoldDB" id="A0A6A6EWZ8"/>
<protein>
    <submittedName>
        <fullName evidence="2">Uncharacterized protein</fullName>
    </submittedName>
</protein>
<keyword evidence="3" id="KW-1185">Reference proteome</keyword>
<reference evidence="2" key="1">
    <citation type="journal article" date="2020" name="Stud. Mycol.">
        <title>101 Dothideomycetes genomes: a test case for predicting lifestyles and emergence of pathogens.</title>
        <authorList>
            <person name="Haridas S."/>
            <person name="Albert R."/>
            <person name="Binder M."/>
            <person name="Bloem J."/>
            <person name="Labutti K."/>
            <person name="Salamov A."/>
            <person name="Andreopoulos B."/>
            <person name="Baker S."/>
            <person name="Barry K."/>
            <person name="Bills G."/>
            <person name="Bluhm B."/>
            <person name="Cannon C."/>
            <person name="Castanera R."/>
            <person name="Culley D."/>
            <person name="Daum C."/>
            <person name="Ezra D."/>
            <person name="Gonzalez J."/>
            <person name="Henrissat B."/>
            <person name="Kuo A."/>
            <person name="Liang C."/>
            <person name="Lipzen A."/>
            <person name="Lutzoni F."/>
            <person name="Magnuson J."/>
            <person name="Mondo S."/>
            <person name="Nolan M."/>
            <person name="Ohm R."/>
            <person name="Pangilinan J."/>
            <person name="Park H.-J."/>
            <person name="Ramirez L."/>
            <person name="Alfaro M."/>
            <person name="Sun H."/>
            <person name="Tritt A."/>
            <person name="Yoshinaga Y."/>
            <person name="Zwiers L.-H."/>
            <person name="Turgeon B."/>
            <person name="Goodwin S."/>
            <person name="Spatafora J."/>
            <person name="Crous P."/>
            <person name="Grigoriev I."/>
        </authorList>
    </citation>
    <scope>NUCLEOTIDE SEQUENCE</scope>
    <source>
        <strain evidence="2">CBS 207.26</strain>
    </source>
</reference>
<dbReference type="Proteomes" id="UP000800200">
    <property type="component" value="Unassembled WGS sequence"/>
</dbReference>
<gene>
    <name evidence="2" type="ORF">K469DRAFT_681846</name>
</gene>
<sequence>MRHAPLQGVEDRASQPHQPQRQCRTTTPSSPEGSPYSWHLMMFHLSSRSTVRKVLRNPVYQLTLRSSKVSIDPSESFRPIASVVLLIWRPAGSTDESKVEVVVRSVATEDGTSINIPDDTGELAKPKQISQLEISLSRNIEDYAMIESFAGRLAMKVKICGQGIRTLVISIAKSQDHRRKLSEVSR</sequence>
<accession>A0A6A6EWZ8</accession>